<gene>
    <name evidence="1" type="ORF">LZC94_46645</name>
</gene>
<name>A0ABZ2LWH5_9BACT</name>
<sequence>MGKRQATEIFEEELSKRNMAFTILEPELYEIRVHGGTYTVSLQNVAREYEREGDPACIVHFVEQALRQSELPAWEDAGPRLYWSAEPSDQDFGETLREEITPTVSRVLVLADPHEERIRWLTQRELATWGVDIADLRAAAGQNLDRLLVGKKPEVSLVDGHQLGMIPVESVFKASLVFAPGFKDFVEADIGWPVLAVIPCRDFIYVIAESDKAFLGRLGGVVQREFRESGYPITTEVLRIADDGIRAIGAFPR</sequence>
<evidence type="ECO:0000313" key="2">
    <source>
        <dbReference type="Proteomes" id="UP001370348"/>
    </source>
</evidence>
<dbReference type="Proteomes" id="UP001370348">
    <property type="component" value="Chromosome"/>
</dbReference>
<keyword evidence="2" id="KW-1185">Reference proteome</keyword>
<reference evidence="1 2" key="1">
    <citation type="submission" date="2021-12" db="EMBL/GenBank/DDBJ databases">
        <title>Discovery of the Pendulisporaceae a myxobacterial family with distinct sporulation behavior and unique specialized metabolism.</title>
        <authorList>
            <person name="Garcia R."/>
            <person name="Popoff A."/>
            <person name="Bader C.D."/>
            <person name="Loehr J."/>
            <person name="Walesch S."/>
            <person name="Walt C."/>
            <person name="Boldt J."/>
            <person name="Bunk B."/>
            <person name="Haeckl F.J.F.P.J."/>
            <person name="Gunesch A.P."/>
            <person name="Birkelbach J."/>
            <person name="Nuebel U."/>
            <person name="Pietschmann T."/>
            <person name="Bach T."/>
            <person name="Mueller R."/>
        </authorList>
    </citation>
    <scope>NUCLEOTIDE SEQUENCE [LARGE SCALE GENOMIC DNA]</scope>
    <source>
        <strain evidence="1 2">MSr11954</strain>
    </source>
</reference>
<dbReference type="EMBL" id="CP089984">
    <property type="protein sequence ID" value="WXB15289.1"/>
    <property type="molecule type" value="Genomic_DNA"/>
</dbReference>
<protein>
    <recommendedName>
        <fullName evidence="3">DUF1444 family protein</fullName>
    </recommendedName>
</protein>
<dbReference type="RefSeq" id="WP_394824914.1">
    <property type="nucleotide sequence ID" value="NZ_CP089984.1"/>
</dbReference>
<evidence type="ECO:0000313" key="1">
    <source>
        <dbReference type="EMBL" id="WXB15289.1"/>
    </source>
</evidence>
<accession>A0ABZ2LWH5</accession>
<proteinExistence type="predicted"/>
<evidence type="ECO:0008006" key="3">
    <source>
        <dbReference type="Google" id="ProtNLM"/>
    </source>
</evidence>
<organism evidence="1 2">
    <name type="scientific">Pendulispora albinea</name>
    <dbReference type="NCBI Taxonomy" id="2741071"/>
    <lineage>
        <taxon>Bacteria</taxon>
        <taxon>Pseudomonadati</taxon>
        <taxon>Myxococcota</taxon>
        <taxon>Myxococcia</taxon>
        <taxon>Myxococcales</taxon>
        <taxon>Sorangiineae</taxon>
        <taxon>Pendulisporaceae</taxon>
        <taxon>Pendulispora</taxon>
    </lineage>
</organism>